<feature type="compositionally biased region" description="Polar residues" evidence="1">
    <location>
        <begin position="28"/>
        <end position="49"/>
    </location>
</feature>
<feature type="signal peptide" evidence="2">
    <location>
        <begin position="1"/>
        <end position="23"/>
    </location>
</feature>
<dbReference type="EMBL" id="CP019655">
    <property type="protein sequence ID" value="AVF28382.1"/>
    <property type="molecule type" value="Genomic_DNA"/>
</dbReference>
<dbReference type="RefSeq" id="WP_077996180.1">
    <property type="nucleotide sequence ID" value="NZ_CP019655.1"/>
</dbReference>
<accession>A0A2L1U628</accession>
<organism evidence="3 4">
    <name type="scientific">Paenibacillus larvae subsp. larvae</name>
    <dbReference type="NCBI Taxonomy" id="147375"/>
    <lineage>
        <taxon>Bacteria</taxon>
        <taxon>Bacillati</taxon>
        <taxon>Bacillota</taxon>
        <taxon>Bacilli</taxon>
        <taxon>Bacillales</taxon>
        <taxon>Paenibacillaceae</taxon>
        <taxon>Paenibacillus</taxon>
    </lineage>
</organism>
<protein>
    <submittedName>
        <fullName evidence="3">Major membrane immunogen, membrane-anchored lipoprotein</fullName>
    </submittedName>
</protein>
<reference evidence="4" key="1">
    <citation type="submission" date="2017-02" db="EMBL/GenBank/DDBJ databases">
        <title>Delineation of Paenibacillus larvae strains originating from foulbrood outbreaks.</title>
        <authorList>
            <person name="Beims H."/>
            <person name="Bunk B."/>
            <person name="Sproeer C."/>
            <person name="Mohr K.I."/>
            <person name="Pradella S."/>
            <person name="Guenther G."/>
            <person name="Rohde M."/>
            <person name="von der Ohe W."/>
            <person name="Steinert M."/>
        </authorList>
    </citation>
    <scope>NUCLEOTIDE SEQUENCE [LARGE SCALE GENOMIC DNA]</scope>
    <source>
        <strain evidence="4">Eric_III</strain>
    </source>
</reference>
<name>A0A2L1U628_9BACL</name>
<evidence type="ECO:0000313" key="3">
    <source>
        <dbReference type="EMBL" id="AVF28382.1"/>
    </source>
</evidence>
<evidence type="ECO:0000256" key="2">
    <source>
        <dbReference type="SAM" id="SignalP"/>
    </source>
</evidence>
<proteinExistence type="predicted"/>
<dbReference type="AlphaFoldDB" id="A0A2L1U628"/>
<dbReference type="STRING" id="147375.BXP28_14890"/>
<dbReference type="Proteomes" id="UP000239833">
    <property type="component" value="Chromosome"/>
</dbReference>
<dbReference type="PROSITE" id="PS51257">
    <property type="entry name" value="PROKAR_LIPOPROTEIN"/>
    <property type="match status" value="1"/>
</dbReference>
<keyword evidence="3" id="KW-0449">Lipoprotein</keyword>
<dbReference type="GeneID" id="64220630"/>
<feature type="chain" id="PRO_5039453721" evidence="2">
    <location>
        <begin position="24"/>
        <end position="298"/>
    </location>
</feature>
<evidence type="ECO:0000313" key="4">
    <source>
        <dbReference type="Proteomes" id="UP000239833"/>
    </source>
</evidence>
<feature type="region of interest" description="Disordered" evidence="1">
    <location>
        <begin position="219"/>
        <end position="240"/>
    </location>
</feature>
<gene>
    <name evidence="3" type="ORF">ERICIII_04321</name>
</gene>
<dbReference type="Gene3D" id="3.90.1010.20">
    <property type="match status" value="2"/>
</dbReference>
<keyword evidence="2" id="KW-0732">Signal</keyword>
<evidence type="ECO:0000256" key="1">
    <source>
        <dbReference type="SAM" id="MobiDB-lite"/>
    </source>
</evidence>
<sequence precursor="true">MNKKMSILLSGALIAGLLAGCGAKDSKTTASPSPTPAAEQSSGTNQNQKWADGTYYAADDKFDEKSGWKEAVILKVKDGKITDANWTAINVNGGADKKEASKDGTYGMKKNGKAQSEWHEQAEKVEKYLIEKQDPKAIKYKDDEGHTDAISGVSIHVKNFFTLADKALLAGPAKEGQYKDGGYHAEGQADKDGWVPTVDLTVLNGNIVAANWDSLKKDTNETKKQLSKDGKYGMKEKGKAQGEWHEEIAKAEQFLIDNQDPAKFQVKDDGKTDAVSGVTVHVNDYVSLTQKALDGAKK</sequence>
<feature type="region of interest" description="Disordered" evidence="1">
    <location>
        <begin position="23"/>
        <end position="50"/>
    </location>
</feature>